<evidence type="ECO:0000256" key="1">
    <source>
        <dbReference type="SAM" id="MobiDB-lite"/>
    </source>
</evidence>
<accession>A0ABW0DMK4</accession>
<gene>
    <name evidence="2" type="ORF">ACFPN6_37150</name>
</gene>
<feature type="region of interest" description="Disordered" evidence="1">
    <location>
        <begin position="80"/>
        <end position="112"/>
    </location>
</feature>
<reference evidence="3" key="1">
    <citation type="journal article" date="2019" name="Int. J. Syst. Evol. Microbiol.">
        <title>The Global Catalogue of Microorganisms (GCM) 10K type strain sequencing project: providing services to taxonomists for standard genome sequencing and annotation.</title>
        <authorList>
            <consortium name="The Broad Institute Genomics Platform"/>
            <consortium name="The Broad Institute Genome Sequencing Center for Infectious Disease"/>
            <person name="Wu L."/>
            <person name="Ma J."/>
        </authorList>
    </citation>
    <scope>NUCLEOTIDE SEQUENCE [LARGE SCALE GENOMIC DNA]</scope>
    <source>
        <strain evidence="3">CCM 8479</strain>
    </source>
</reference>
<dbReference type="Proteomes" id="UP001596156">
    <property type="component" value="Unassembled WGS sequence"/>
</dbReference>
<evidence type="ECO:0000313" key="3">
    <source>
        <dbReference type="Proteomes" id="UP001596156"/>
    </source>
</evidence>
<name>A0ABW0DMK4_STRFI</name>
<organism evidence="2 3">
    <name type="scientific">Streptomyces fimbriatus</name>
    <dbReference type="NCBI Taxonomy" id="68197"/>
    <lineage>
        <taxon>Bacteria</taxon>
        <taxon>Bacillati</taxon>
        <taxon>Actinomycetota</taxon>
        <taxon>Actinomycetes</taxon>
        <taxon>Kitasatosporales</taxon>
        <taxon>Streptomycetaceae</taxon>
        <taxon>Streptomyces</taxon>
    </lineage>
</organism>
<evidence type="ECO:0000313" key="2">
    <source>
        <dbReference type="EMBL" id="MFC5230040.1"/>
    </source>
</evidence>
<sequence length="112" mass="11664">MNLGEPRPRVEEQAAAVTDAVCELVDMVTPTTWSTSAVEDAVDAIDLLTEALAAIDPEAARVLAAVPAATAALRRRLAPATAEGVAEVPAPRSERPRRRGLGPGWKGVRATG</sequence>
<protein>
    <submittedName>
        <fullName evidence="2">Uncharacterized protein</fullName>
    </submittedName>
</protein>
<proteinExistence type="predicted"/>
<comment type="caution">
    <text evidence="2">The sequence shown here is derived from an EMBL/GenBank/DDBJ whole genome shotgun (WGS) entry which is preliminary data.</text>
</comment>
<dbReference type="RefSeq" id="WP_344646178.1">
    <property type="nucleotide sequence ID" value="NZ_BAAASS010000031.1"/>
</dbReference>
<dbReference type="EMBL" id="JBHSKL010000073">
    <property type="protein sequence ID" value="MFC5230040.1"/>
    <property type="molecule type" value="Genomic_DNA"/>
</dbReference>
<keyword evidence="3" id="KW-1185">Reference proteome</keyword>